<evidence type="ECO:0000313" key="4">
    <source>
        <dbReference type="Proteomes" id="UP000324285"/>
    </source>
</evidence>
<protein>
    <recommendedName>
        <fullName evidence="2">Toxin VasX N-terminal region domain-containing protein</fullName>
    </recommendedName>
</protein>
<keyword evidence="4" id="KW-1185">Reference proteome</keyword>
<dbReference type="Pfam" id="PF20249">
    <property type="entry name" value="VasX_N"/>
    <property type="match status" value="1"/>
</dbReference>
<proteinExistence type="predicted"/>
<evidence type="ECO:0000256" key="1">
    <source>
        <dbReference type="SAM" id="MobiDB-lite"/>
    </source>
</evidence>
<dbReference type="EMBL" id="CP038437">
    <property type="protein sequence ID" value="QEM82717.1"/>
    <property type="molecule type" value="Genomic_DNA"/>
</dbReference>
<dbReference type="AlphaFoldDB" id="A0A5C1NK42"/>
<feature type="region of interest" description="Disordered" evidence="1">
    <location>
        <begin position="994"/>
        <end position="1019"/>
    </location>
</feature>
<dbReference type="OrthoDB" id="8664525at2"/>
<dbReference type="Proteomes" id="UP000324285">
    <property type="component" value="Chromosome"/>
</dbReference>
<gene>
    <name evidence="3" type="ORF">E4T21_15050</name>
</gene>
<evidence type="ECO:0000313" key="3">
    <source>
        <dbReference type="EMBL" id="QEM82717.1"/>
    </source>
</evidence>
<dbReference type="KEGG" id="hbh:E4T21_15050"/>
<feature type="domain" description="Toxin VasX N-terminal region" evidence="2">
    <location>
        <begin position="46"/>
        <end position="181"/>
    </location>
</feature>
<name>A0A5C1NK42_9GAMM</name>
<dbReference type="InterPro" id="IPR046864">
    <property type="entry name" value="VasX_N"/>
</dbReference>
<accession>A0A5C1NK42</accession>
<evidence type="ECO:0000259" key="2">
    <source>
        <dbReference type="Pfam" id="PF20249"/>
    </source>
</evidence>
<sequence>MDPAIYNERWVLSRRDWSGQYATHWTITPTSQEGDVDVVVPDDVDCVPLYPLRYGLTEESCRVDSLGNLSVAEYPGGPEGKTYGLRLLRPRSIVYLFYMDGDELQHLVYQVTEDVCFSPLPQELAAKAAEKSEFGDQDDFLFPMGAVITPWLPAPKIEVTNTIYLMVTDTLLTTETIDSLTGRLDELSGQVLTRVRTDQLAEGQRDVLPISGTLDDGRYVPEMQGELHYIRNPANLSWSESRPEAPNGSLAVSTLNRFFKRFNGEREDIEPLAVVLHDPVGVMSELNHRLATQLTALSEYCRDNARKLRVKEMIERLGDARYSELYDRHLKIGVDEDIREAVREQTGVDLSPEVVADAQGQLARNQRLSNYRAQEAGAFEQEFQQRLKELAQQVETAAAEQWNDWQGLQERYHAMLELYDETDDTNYLDLRVVVAHTLTGLFHDEQGQEYLKAQLDGERPLVNSLFYRALLGHPLVEAYVSEDATTAKKRFDEALAEPQLPMSLGNAQIRTLVDNSVGEALSRLQRVLNQLPDDAASAQLGMVVTALTRPASGAATTFWPSSWRAMLEILFGEAVIPEQVPASKVGSWFAHVAGGSTHQAFRPTEAANDPLYLLRTQKLDVDGSSQYTPLKAALKAHVHFWHGAKGFLGGLGMWASLDSVGKAIRQWGDKDGQALANSLNLGSAMLAVGASGTGLLAAGAGWSRDVRMVEQGREASRRAAQVADRVGNWAIAFAAASALLASTYDYILSREESGDARTLTLTGSLMKFGQTGVGAAHLLGKARSFNRVMGTAVEMSGNTLLTRGIQAGSSAALRVTAISASTVGWVILGLDALYTGIRAWHDQVVAEQKFTDWIGRSYWGTGNNSDGYPLQDVFGQNEVEELRQFYRLFQAPHFEVEHSAPIWDPAMSGVVEDGHTEVTVIFPGWQPQVSQFQLIHHSKVKVATRLSDSTLVESKDGYGKLTYQTWAMGDNIEISYWPNRFADEEFILYDEATEKQREQERREQLEKFNARQKEQGSAP</sequence>
<dbReference type="RefSeq" id="WP_149285840.1">
    <property type="nucleotide sequence ID" value="NZ_CP038437.2"/>
</dbReference>
<reference evidence="3" key="1">
    <citation type="submission" date="2021-02" db="EMBL/GenBank/DDBJ databases">
        <title>Strain Y2R2, a novel species of the genus Halomonas.</title>
        <authorList>
            <person name="Huang H."/>
        </authorList>
    </citation>
    <scope>NUCLEOTIDE SEQUENCE</scope>
    <source>
        <strain evidence="3">Y2R2</strain>
    </source>
</reference>
<organism evidence="3 4">
    <name type="scientific">Halomonas binhaiensis</name>
    <dbReference type="NCBI Taxonomy" id="2562282"/>
    <lineage>
        <taxon>Bacteria</taxon>
        <taxon>Pseudomonadati</taxon>
        <taxon>Pseudomonadota</taxon>
        <taxon>Gammaproteobacteria</taxon>
        <taxon>Oceanospirillales</taxon>
        <taxon>Halomonadaceae</taxon>
        <taxon>Halomonas</taxon>
    </lineage>
</organism>